<evidence type="ECO:0000256" key="7">
    <source>
        <dbReference type="HAMAP-Rule" id="MF_00957"/>
    </source>
</evidence>
<organism evidence="13 14">
    <name type="scientific">Marinomonas colpomeniae</name>
    <dbReference type="NCBI Taxonomy" id="2774408"/>
    <lineage>
        <taxon>Bacteria</taxon>
        <taxon>Pseudomonadati</taxon>
        <taxon>Pseudomonadota</taxon>
        <taxon>Gammaproteobacteria</taxon>
        <taxon>Oceanospirillales</taxon>
        <taxon>Oceanospirillaceae</taxon>
        <taxon>Marinomonas</taxon>
    </lineage>
</organism>
<dbReference type="InterPro" id="IPR025866">
    <property type="entry name" value="PolyA_pol_arg_C_dom"/>
</dbReference>
<dbReference type="NCBIfam" id="TIGR01942">
    <property type="entry name" value="pcnB"/>
    <property type="match status" value="1"/>
</dbReference>
<keyword evidence="3 7" id="KW-0547">Nucleotide-binding</keyword>
<evidence type="ECO:0000256" key="5">
    <source>
        <dbReference type="ARBA" id="ARBA00022884"/>
    </source>
</evidence>
<keyword evidence="14" id="KW-1185">Reference proteome</keyword>
<feature type="compositionally biased region" description="Basic and acidic residues" evidence="9">
    <location>
        <begin position="445"/>
        <end position="456"/>
    </location>
</feature>
<feature type="active site" evidence="7">
    <location>
        <position position="76"/>
    </location>
</feature>
<name>A0ABR8P4E7_9GAMM</name>
<evidence type="ECO:0000256" key="4">
    <source>
        <dbReference type="ARBA" id="ARBA00022840"/>
    </source>
</evidence>
<reference evidence="13 14" key="1">
    <citation type="submission" date="2020-09" db="EMBL/GenBank/DDBJ databases">
        <title>Marinomonas sp. nov., isolated from the cysticercosis algae of Qingdao, China.</title>
        <authorList>
            <person name="Sun X."/>
        </authorList>
    </citation>
    <scope>NUCLEOTIDE SEQUENCE [LARGE SCALE GENOMIC DNA]</scope>
    <source>
        <strain evidence="13 14">SM2066</strain>
    </source>
</reference>
<keyword evidence="1 7" id="KW-0507">mRNA processing</keyword>
<feature type="compositionally biased region" description="Basic and acidic residues" evidence="9">
    <location>
        <begin position="132"/>
        <end position="145"/>
    </location>
</feature>
<comment type="catalytic activity">
    <reaction evidence="7">
        <text>RNA(n) + ATP = RNA(n)-3'-adenine ribonucleotide + diphosphate</text>
        <dbReference type="Rhea" id="RHEA:11332"/>
        <dbReference type="Rhea" id="RHEA-COMP:14527"/>
        <dbReference type="Rhea" id="RHEA-COMP:17347"/>
        <dbReference type="ChEBI" id="CHEBI:30616"/>
        <dbReference type="ChEBI" id="CHEBI:33019"/>
        <dbReference type="ChEBI" id="CHEBI:140395"/>
        <dbReference type="ChEBI" id="CHEBI:173115"/>
        <dbReference type="EC" id="2.7.7.19"/>
    </reaction>
</comment>
<dbReference type="SUPFAM" id="SSF81891">
    <property type="entry name" value="Poly A polymerase C-terminal region-like"/>
    <property type="match status" value="1"/>
</dbReference>
<evidence type="ECO:0000256" key="3">
    <source>
        <dbReference type="ARBA" id="ARBA00022741"/>
    </source>
</evidence>
<dbReference type="InterPro" id="IPR002646">
    <property type="entry name" value="PolA_pol_head_dom"/>
</dbReference>
<keyword evidence="4 7" id="KW-0067">ATP-binding</keyword>
<feature type="active site" evidence="7">
    <location>
        <position position="78"/>
    </location>
</feature>
<evidence type="ECO:0000259" key="12">
    <source>
        <dbReference type="Pfam" id="PF12627"/>
    </source>
</evidence>
<dbReference type="SUPFAM" id="SSF81301">
    <property type="entry name" value="Nucleotidyltransferase"/>
    <property type="match status" value="1"/>
</dbReference>
<dbReference type="Pfam" id="PF01743">
    <property type="entry name" value="PolyA_pol"/>
    <property type="match status" value="1"/>
</dbReference>
<dbReference type="Pfam" id="PF12626">
    <property type="entry name" value="PolyA_pol_arg_C"/>
    <property type="match status" value="1"/>
</dbReference>
<comment type="caution">
    <text evidence="13">The sequence shown here is derived from an EMBL/GenBank/DDBJ whole genome shotgun (WGS) entry which is preliminary data.</text>
</comment>
<dbReference type="PANTHER" id="PTHR43051:SF1">
    <property type="entry name" value="POLYNUCLEOTIDE ADENYLYLTRANSFERASE FAMILY PROTEIN"/>
    <property type="match status" value="1"/>
</dbReference>
<dbReference type="HAMAP" id="MF_00957">
    <property type="entry name" value="PolyA_pol"/>
    <property type="match status" value="1"/>
</dbReference>
<comment type="similarity">
    <text evidence="7 8">Belongs to the tRNA nucleotidyltransferase/poly(A) polymerase family.</text>
</comment>
<feature type="domain" description="Polymerase A arginine-rich C-terminal" evidence="11">
    <location>
        <begin position="345"/>
        <end position="466"/>
    </location>
</feature>
<dbReference type="InterPro" id="IPR052191">
    <property type="entry name" value="tRNA_ntf/polyA_polymerase_I"/>
</dbReference>
<dbReference type="InterPro" id="IPR010206">
    <property type="entry name" value="PolA_pol_I"/>
</dbReference>
<feature type="domain" description="tRNA nucleotidyltransferase/poly(A) polymerase RNA and SrmB- binding" evidence="12">
    <location>
        <begin position="226"/>
        <end position="287"/>
    </location>
</feature>
<feature type="compositionally biased region" description="Basic residues" evidence="9">
    <location>
        <begin position="457"/>
        <end position="468"/>
    </location>
</feature>
<feature type="active site" evidence="7">
    <location>
        <position position="168"/>
    </location>
</feature>
<evidence type="ECO:0000256" key="8">
    <source>
        <dbReference type="RuleBase" id="RU003953"/>
    </source>
</evidence>
<evidence type="ECO:0000259" key="10">
    <source>
        <dbReference type="Pfam" id="PF01743"/>
    </source>
</evidence>
<dbReference type="GO" id="GO:1990817">
    <property type="term" value="F:poly(A) RNA polymerase activity"/>
    <property type="evidence" value="ECO:0007669"/>
    <property type="project" value="UniProtKB-EC"/>
</dbReference>
<evidence type="ECO:0000313" key="13">
    <source>
        <dbReference type="EMBL" id="MBD5772704.1"/>
    </source>
</evidence>
<comment type="function">
    <text evidence="7">Adds poly(A) tail to the 3' end of many RNAs, which usually targets these RNAs for decay. Plays a significant role in the global control of gene expression, through influencing the rate of transcript degradation, and in the general RNA quality control.</text>
</comment>
<dbReference type="EMBL" id="JACYFC010000009">
    <property type="protein sequence ID" value="MBD5772704.1"/>
    <property type="molecule type" value="Genomic_DNA"/>
</dbReference>
<sequence>MLTGFKSLVRKATSLFASPQEQSYPIIIPRSEHSLSRQDLSPNAVKVLYRLNKAGYEAHLVGGCVRDHLIGMKPKDFDVVTNATPEEVHATFSNSRLIGRRFRLVHVTFGREIIEVSTFRANSAQEENDDSSQEKTSLKGKDSARSTHGMLLRDNVYGDIEDDAERRDFTFNALYYNVKDFSIHDYCGGLKDIEDKKIRIIGDPRKRYAEDPVRMLRAIRFAGKLGFEMDAETAAPIKEMAHLLDHIPPARLFEEVLKLLGSGNGIATLALLRQYGLFRYLFPDTDALLQSGWKRDDIDPEAFILQGLSNTDNRIQSDKTTAPYFLYAILLWPSVALRHEEFQAQGMPATPALHQAANMVLDNQVAATAIPRRFSTPMREIWDMQYRLPKRYGKRAFLLLEHPRFRAGFDFLLIRELSGTQLDGLGDWWEAFQHGTEAQQRDLIKSIDARSNDKDGPKKRRPRRRRKSNGANTSSEAQDNTAQSDKSNE</sequence>
<feature type="region of interest" description="Disordered" evidence="9">
    <location>
        <begin position="122"/>
        <end position="145"/>
    </location>
</feature>
<dbReference type="InterPro" id="IPR043519">
    <property type="entry name" value="NT_sf"/>
</dbReference>
<feature type="domain" description="Poly A polymerase head" evidence="10">
    <location>
        <begin position="59"/>
        <end position="199"/>
    </location>
</feature>
<evidence type="ECO:0000256" key="6">
    <source>
        <dbReference type="ARBA" id="ARBA00023163"/>
    </source>
</evidence>
<dbReference type="InterPro" id="IPR032828">
    <property type="entry name" value="PolyA_RNA-bd"/>
</dbReference>
<accession>A0ABR8P4E7</accession>
<dbReference type="PANTHER" id="PTHR43051">
    <property type="entry name" value="POLYNUCLEOTIDE ADENYLYLTRANSFERASE FAMILY PROTEIN"/>
    <property type="match status" value="1"/>
</dbReference>
<protein>
    <recommendedName>
        <fullName evidence="7">Poly(A) polymerase I</fullName>
        <shortName evidence="7">PAP I</shortName>
        <ecNumber evidence="7">2.7.7.19</ecNumber>
    </recommendedName>
</protein>
<proteinExistence type="inferred from homology"/>
<feature type="region of interest" description="Disordered" evidence="9">
    <location>
        <begin position="445"/>
        <end position="489"/>
    </location>
</feature>
<dbReference type="Gene3D" id="3.30.460.10">
    <property type="entry name" value="Beta Polymerase, domain 2"/>
    <property type="match status" value="1"/>
</dbReference>
<keyword evidence="6 7" id="KW-0804">Transcription</keyword>
<evidence type="ECO:0000256" key="9">
    <source>
        <dbReference type="SAM" id="MobiDB-lite"/>
    </source>
</evidence>
<evidence type="ECO:0000256" key="2">
    <source>
        <dbReference type="ARBA" id="ARBA00022679"/>
    </source>
</evidence>
<keyword evidence="13" id="KW-0548">Nucleotidyltransferase</keyword>
<evidence type="ECO:0000259" key="11">
    <source>
        <dbReference type="Pfam" id="PF12626"/>
    </source>
</evidence>
<evidence type="ECO:0000313" key="14">
    <source>
        <dbReference type="Proteomes" id="UP000604161"/>
    </source>
</evidence>
<dbReference type="Proteomes" id="UP000604161">
    <property type="component" value="Unassembled WGS sequence"/>
</dbReference>
<gene>
    <name evidence="7 13" type="primary">pcnB</name>
    <name evidence="13" type="ORF">IF202_16860</name>
</gene>
<dbReference type="CDD" id="cd05398">
    <property type="entry name" value="NT_ClassII-CCAase"/>
    <property type="match status" value="1"/>
</dbReference>
<dbReference type="EC" id="2.7.7.19" evidence="7"/>
<dbReference type="RefSeq" id="WP_191596088.1">
    <property type="nucleotide sequence ID" value="NZ_JACYFC010000009.1"/>
</dbReference>
<dbReference type="Gene3D" id="1.10.3090.10">
    <property type="entry name" value="cca-adding enzyme, domain 2"/>
    <property type="match status" value="1"/>
</dbReference>
<dbReference type="Pfam" id="PF12627">
    <property type="entry name" value="PolyA_pol_RNAbd"/>
    <property type="match status" value="1"/>
</dbReference>
<feature type="compositionally biased region" description="Polar residues" evidence="9">
    <location>
        <begin position="469"/>
        <end position="489"/>
    </location>
</feature>
<keyword evidence="2 7" id="KW-0808">Transferase</keyword>
<evidence type="ECO:0000256" key="1">
    <source>
        <dbReference type="ARBA" id="ARBA00022664"/>
    </source>
</evidence>
<keyword evidence="5 7" id="KW-0694">RNA-binding</keyword>